<comment type="caution">
    <text evidence="2">The sequence shown here is derived from an EMBL/GenBank/DDBJ whole genome shotgun (WGS) entry which is preliminary data.</text>
</comment>
<keyword evidence="1" id="KW-0812">Transmembrane</keyword>
<reference evidence="2 3" key="1">
    <citation type="journal article" date="2018" name="J. Microbiol.">
        <title>Aestuariibaculum marinum sp. nov., a marine bacterium isolated from seawater in South Korea.</title>
        <authorList>
            <person name="Choi J."/>
            <person name="Lee D."/>
            <person name="Jang J.H."/>
            <person name="Cha S."/>
            <person name="Seo T."/>
        </authorList>
    </citation>
    <scope>NUCLEOTIDE SEQUENCE [LARGE SCALE GENOMIC DNA]</scope>
    <source>
        <strain evidence="2 3">IP7</strain>
    </source>
</reference>
<dbReference type="AlphaFoldDB" id="A0A8J6PZM3"/>
<organism evidence="2 3">
    <name type="scientific">Aestuariibaculum marinum</name>
    <dbReference type="NCBI Taxonomy" id="2683592"/>
    <lineage>
        <taxon>Bacteria</taxon>
        <taxon>Pseudomonadati</taxon>
        <taxon>Bacteroidota</taxon>
        <taxon>Flavobacteriia</taxon>
        <taxon>Flavobacteriales</taxon>
        <taxon>Flavobacteriaceae</taxon>
    </lineage>
</organism>
<evidence type="ECO:0000313" key="3">
    <source>
        <dbReference type="Proteomes" id="UP000621516"/>
    </source>
</evidence>
<dbReference type="Proteomes" id="UP000621516">
    <property type="component" value="Unassembled WGS sequence"/>
</dbReference>
<evidence type="ECO:0000256" key="1">
    <source>
        <dbReference type="SAM" id="Phobius"/>
    </source>
</evidence>
<feature type="transmembrane region" description="Helical" evidence="1">
    <location>
        <begin position="60"/>
        <end position="79"/>
    </location>
</feature>
<gene>
    <name evidence="2" type="ORF">ICJ85_13270</name>
</gene>
<keyword evidence="1" id="KW-0472">Membrane</keyword>
<dbReference type="RefSeq" id="WP_188224282.1">
    <property type="nucleotide sequence ID" value="NZ_JACVXD010000009.1"/>
</dbReference>
<name>A0A8J6PZM3_9FLAO</name>
<evidence type="ECO:0000313" key="2">
    <source>
        <dbReference type="EMBL" id="MBD0824986.1"/>
    </source>
</evidence>
<dbReference type="EMBL" id="JACVXD010000009">
    <property type="protein sequence ID" value="MBD0824986.1"/>
    <property type="molecule type" value="Genomic_DNA"/>
</dbReference>
<accession>A0A8J6PZM3</accession>
<keyword evidence="3" id="KW-1185">Reference proteome</keyword>
<proteinExistence type="predicted"/>
<sequence>MKSKYSFILFNQRKNKTFNYRPRFSKENEEVTDGEAPEKHDFISKWEQTRTSKRRVKGTMSIRTLLLILVLLLICMYILDSKFN</sequence>
<protein>
    <submittedName>
        <fullName evidence="2">Uncharacterized protein</fullName>
    </submittedName>
</protein>
<keyword evidence="1" id="KW-1133">Transmembrane helix</keyword>